<dbReference type="InterPro" id="IPR052739">
    <property type="entry name" value="FAAH2"/>
</dbReference>
<dbReference type="Proteomes" id="UP000494040">
    <property type="component" value="Unassembled WGS sequence"/>
</dbReference>
<dbReference type="AlphaFoldDB" id="A0A8I6TCS1"/>
<dbReference type="SUPFAM" id="SSF75304">
    <property type="entry name" value="Amidase signature (AS) enzymes"/>
    <property type="match status" value="1"/>
</dbReference>
<evidence type="ECO:0000256" key="1">
    <source>
        <dbReference type="PIRSR" id="PIRSR001221-1"/>
    </source>
</evidence>
<dbReference type="InterPro" id="IPR023631">
    <property type="entry name" value="Amidase_dom"/>
</dbReference>
<accession>A0A8I6TCS1</accession>
<dbReference type="PANTHER" id="PTHR43372">
    <property type="entry name" value="FATTY-ACID AMIDE HYDROLASE"/>
    <property type="match status" value="1"/>
</dbReference>
<dbReference type="RefSeq" id="XP_014244570.1">
    <property type="nucleotide sequence ID" value="XM_014389084.2"/>
</dbReference>
<organism evidence="4 5">
    <name type="scientific">Cimex lectularius</name>
    <name type="common">Bed bug</name>
    <name type="synonym">Acanthia lectularia</name>
    <dbReference type="NCBI Taxonomy" id="79782"/>
    <lineage>
        <taxon>Eukaryota</taxon>
        <taxon>Metazoa</taxon>
        <taxon>Ecdysozoa</taxon>
        <taxon>Arthropoda</taxon>
        <taxon>Hexapoda</taxon>
        <taxon>Insecta</taxon>
        <taxon>Pterygota</taxon>
        <taxon>Neoptera</taxon>
        <taxon>Paraneoptera</taxon>
        <taxon>Hemiptera</taxon>
        <taxon>Heteroptera</taxon>
        <taxon>Panheteroptera</taxon>
        <taxon>Cimicomorpha</taxon>
        <taxon>Cimicidae</taxon>
        <taxon>Cimex</taxon>
    </lineage>
</organism>
<dbReference type="GO" id="GO:0012505">
    <property type="term" value="C:endomembrane system"/>
    <property type="evidence" value="ECO:0007669"/>
    <property type="project" value="TreeGrafter"/>
</dbReference>
<feature type="active site" description="Charge relay system" evidence="1">
    <location>
        <position position="199"/>
    </location>
</feature>
<dbReference type="PANTHER" id="PTHR43372:SF1">
    <property type="entry name" value="LD38433P"/>
    <property type="match status" value="1"/>
</dbReference>
<dbReference type="EnsemblMetazoa" id="XM_014389083.2">
    <property type="protein sequence ID" value="XP_014244569.1"/>
    <property type="gene ID" value="LOC106663875"/>
</dbReference>
<feature type="active site" description="Acyl-ester intermediate" evidence="1">
    <location>
        <position position="223"/>
    </location>
</feature>
<feature type="chain" id="PRO_5035141697" description="Amidase domain-containing protein" evidence="2">
    <location>
        <begin position="21"/>
        <end position="516"/>
    </location>
</feature>
<sequence>MNLLCMKLLVFVRFLFEYFCDFLSSFIFNKNGRLEPIKKEFLSLSATKLAQRIRQKKLKSVELVAACIERVKEVNPDLNAVVQDRFELALKEAAEADAFIETSQLSEEELEKKKPFLGVPFTSKESTSCAGMRFTCGMLVRSNEIATEDADIVKHMKNSGAILIGVTNIPELNLWCETRNMIYGQSQNPYDFNRTCGGSSGGEAGIVSACGSPLGLATDIGGSTRMPAYYCGLFGHKPTSGFVSTKGMSFRTGTEGLTMVSAGSITKHSEDIIPFVKVLANDKADLLKLDEKVNLKEVRVYYILDPGDIRVSPMRKEVMDVILKSANFLSKITKEPAKPVKIEEFKYSSTLWRHSMTKEKSNFAFDLSNRERQVFFTEEIFKMCLGKCNYTLPALMKLAQEQVLPPVDEIWGDVMLKKLTQQLEDLLKDDGVLLFPNCPTTAPYHYMSFLRPYNFGYWGVFNALHLPATTAPLGLSSDKLPLGVQIVANAKNDRLTIAVAQALEKEFGGWVPPFDV</sequence>
<feature type="active site" description="Charge relay system" evidence="1">
    <location>
        <position position="124"/>
    </location>
</feature>
<dbReference type="OMA" id="RIPAFNC"/>
<dbReference type="EnsemblMetazoa" id="XM_014389084.2">
    <property type="protein sequence ID" value="XP_014244570.1"/>
    <property type="gene ID" value="LOC106663875"/>
</dbReference>
<dbReference type="KEGG" id="clec:106663875"/>
<dbReference type="PIRSF" id="PIRSF001221">
    <property type="entry name" value="Amidase_fungi"/>
    <property type="match status" value="1"/>
</dbReference>
<dbReference type="GeneID" id="106663875"/>
<proteinExistence type="predicted"/>
<feature type="domain" description="Amidase" evidence="3">
    <location>
        <begin position="62"/>
        <end position="495"/>
    </location>
</feature>
<evidence type="ECO:0000313" key="4">
    <source>
        <dbReference type="EnsemblMetazoa" id="XP_014244570.1"/>
    </source>
</evidence>
<keyword evidence="5" id="KW-1185">Reference proteome</keyword>
<evidence type="ECO:0000313" key="5">
    <source>
        <dbReference type="Proteomes" id="UP000494040"/>
    </source>
</evidence>
<keyword evidence="2" id="KW-0732">Signal</keyword>
<evidence type="ECO:0000259" key="3">
    <source>
        <dbReference type="Pfam" id="PF01425"/>
    </source>
</evidence>
<name>A0A8I6TCS1_CIMLE</name>
<dbReference type="RefSeq" id="XP_014244569.1">
    <property type="nucleotide sequence ID" value="XM_014389083.2"/>
</dbReference>
<dbReference type="Gene3D" id="3.90.1300.10">
    <property type="entry name" value="Amidase signature (AS) domain"/>
    <property type="match status" value="1"/>
</dbReference>
<reference evidence="4" key="1">
    <citation type="submission" date="2022-01" db="UniProtKB">
        <authorList>
            <consortium name="EnsemblMetazoa"/>
        </authorList>
    </citation>
    <scope>IDENTIFICATION</scope>
</reference>
<dbReference type="InterPro" id="IPR036928">
    <property type="entry name" value="AS_sf"/>
</dbReference>
<dbReference type="Pfam" id="PF01425">
    <property type="entry name" value="Amidase"/>
    <property type="match status" value="1"/>
</dbReference>
<evidence type="ECO:0000256" key="2">
    <source>
        <dbReference type="SAM" id="SignalP"/>
    </source>
</evidence>
<dbReference type="OrthoDB" id="6428749at2759"/>
<protein>
    <recommendedName>
        <fullName evidence="3">Amidase domain-containing protein</fullName>
    </recommendedName>
</protein>
<feature type="signal peptide" evidence="2">
    <location>
        <begin position="1"/>
        <end position="20"/>
    </location>
</feature>